<evidence type="ECO:0000313" key="2">
    <source>
        <dbReference type="Proteomes" id="UP000682358"/>
    </source>
</evidence>
<dbReference type="RefSeq" id="WP_215954169.1">
    <property type="nucleotide sequence ID" value="NZ_CP076405.1"/>
</dbReference>
<dbReference type="Pfam" id="PF17282">
    <property type="entry name" value="DUF5347"/>
    <property type="match status" value="1"/>
</dbReference>
<accession>A0AAJ4NGB9</accession>
<dbReference type="AlphaFoldDB" id="A0AAJ4NGB9"/>
<protein>
    <submittedName>
        <fullName evidence="1">DUF5347 family protein</fullName>
    </submittedName>
</protein>
<dbReference type="EMBL" id="CP076405">
    <property type="protein sequence ID" value="QWQ20006.1"/>
    <property type="molecule type" value="Genomic_DNA"/>
</dbReference>
<dbReference type="Proteomes" id="UP000682358">
    <property type="component" value="Chromosome"/>
</dbReference>
<gene>
    <name evidence="1" type="ORF">KOF27_15565</name>
</gene>
<dbReference type="InterPro" id="IPR035232">
    <property type="entry name" value="DUF5347"/>
</dbReference>
<reference evidence="1" key="1">
    <citation type="submission" date="2021-06" db="EMBL/GenBank/DDBJ databases">
        <title>Emergence of genetically related NDM-1-producing Providencia rettgeri strains in Argentina.</title>
        <authorList>
            <person name="Pasteran F."/>
            <person name="Meo A."/>
            <person name="Gomez S."/>
            <person name="Derdoy L."/>
            <person name="Albronoz E."/>
            <person name="Faccone D."/>
            <person name="Guerriero L."/>
            <person name="Archuby D."/>
            <person name="Tarzia A."/>
            <person name="Lopez M."/>
            <person name="Corso A."/>
        </authorList>
    </citation>
    <scope>NUCLEOTIDE SEQUENCE</scope>
    <source>
        <strain evidence="1">PreM15628</strain>
    </source>
</reference>
<proteinExistence type="predicted"/>
<name>A0AAJ4NGB9_PRORE</name>
<sequence length="116" mass="13433">MQQNPALLETIYNPMSIQKRWNGQNKISGVKSKTLGLENKELKSFIKEMRDRFNEDHANNKKLLAVIFFMADIDKSRHGCEYEDLTSKEIFNIVKAINYLKVSTAFLPKNLTLPLN</sequence>
<organism evidence="1 2">
    <name type="scientific">Providencia rettgeri</name>
    <dbReference type="NCBI Taxonomy" id="587"/>
    <lineage>
        <taxon>Bacteria</taxon>
        <taxon>Pseudomonadati</taxon>
        <taxon>Pseudomonadota</taxon>
        <taxon>Gammaproteobacteria</taxon>
        <taxon>Enterobacterales</taxon>
        <taxon>Morganellaceae</taxon>
        <taxon>Providencia</taxon>
    </lineage>
</organism>
<evidence type="ECO:0000313" key="1">
    <source>
        <dbReference type="EMBL" id="QWQ20006.1"/>
    </source>
</evidence>